<comment type="similarity">
    <text evidence="1">Belongs to the sigma-70 factor family. ECF subfamily.</text>
</comment>
<evidence type="ECO:0000313" key="8">
    <source>
        <dbReference type="Proteomes" id="UP000199138"/>
    </source>
</evidence>
<dbReference type="Pfam" id="PF04542">
    <property type="entry name" value="Sigma70_r2"/>
    <property type="match status" value="1"/>
</dbReference>
<evidence type="ECO:0000259" key="6">
    <source>
        <dbReference type="Pfam" id="PF08281"/>
    </source>
</evidence>
<evidence type="ECO:0000313" key="7">
    <source>
        <dbReference type="EMBL" id="SFU74359.1"/>
    </source>
</evidence>
<dbReference type="GO" id="GO:0016987">
    <property type="term" value="F:sigma factor activity"/>
    <property type="evidence" value="ECO:0007669"/>
    <property type="project" value="UniProtKB-KW"/>
</dbReference>
<dbReference type="PANTHER" id="PTHR43133:SF46">
    <property type="entry name" value="RNA POLYMERASE SIGMA-70 FACTOR ECF SUBFAMILY"/>
    <property type="match status" value="1"/>
</dbReference>
<dbReference type="CDD" id="cd06171">
    <property type="entry name" value="Sigma70_r4"/>
    <property type="match status" value="1"/>
</dbReference>
<evidence type="ECO:0000256" key="3">
    <source>
        <dbReference type="ARBA" id="ARBA00023082"/>
    </source>
</evidence>
<dbReference type="SUPFAM" id="SSF88946">
    <property type="entry name" value="Sigma2 domain of RNA polymerase sigma factors"/>
    <property type="match status" value="1"/>
</dbReference>
<dbReference type="AlphaFoldDB" id="A0A1I7IN74"/>
<dbReference type="NCBIfam" id="TIGR02937">
    <property type="entry name" value="sigma70-ECF"/>
    <property type="match status" value="1"/>
</dbReference>
<keyword evidence="3" id="KW-0731">Sigma factor</keyword>
<feature type="domain" description="RNA polymerase sigma factor 70 region 4 type 2" evidence="6">
    <location>
        <begin position="108"/>
        <end position="159"/>
    </location>
</feature>
<dbReference type="PANTHER" id="PTHR43133">
    <property type="entry name" value="RNA POLYMERASE ECF-TYPE SIGMA FACTO"/>
    <property type="match status" value="1"/>
</dbReference>
<dbReference type="GO" id="GO:0003677">
    <property type="term" value="F:DNA binding"/>
    <property type="evidence" value="ECO:0007669"/>
    <property type="project" value="InterPro"/>
</dbReference>
<dbReference type="Gene3D" id="1.10.10.10">
    <property type="entry name" value="Winged helix-like DNA-binding domain superfamily/Winged helix DNA-binding domain"/>
    <property type="match status" value="1"/>
</dbReference>
<dbReference type="InterPro" id="IPR036388">
    <property type="entry name" value="WH-like_DNA-bd_sf"/>
</dbReference>
<keyword evidence="8" id="KW-1185">Reference proteome</keyword>
<dbReference type="InterPro" id="IPR013325">
    <property type="entry name" value="RNA_pol_sigma_r2"/>
</dbReference>
<dbReference type="GO" id="GO:0006352">
    <property type="term" value="P:DNA-templated transcription initiation"/>
    <property type="evidence" value="ECO:0007669"/>
    <property type="project" value="InterPro"/>
</dbReference>
<dbReference type="EMBL" id="FPBK01000018">
    <property type="protein sequence ID" value="SFU74359.1"/>
    <property type="molecule type" value="Genomic_DNA"/>
</dbReference>
<dbReference type="InterPro" id="IPR014284">
    <property type="entry name" value="RNA_pol_sigma-70_dom"/>
</dbReference>
<dbReference type="Proteomes" id="UP000199138">
    <property type="component" value="Unassembled WGS sequence"/>
</dbReference>
<accession>A0A1I7IN74</accession>
<name>A0A1I7IN74_9FLAO</name>
<evidence type="ECO:0000256" key="2">
    <source>
        <dbReference type="ARBA" id="ARBA00023015"/>
    </source>
</evidence>
<reference evidence="7 8" key="1">
    <citation type="submission" date="2016-10" db="EMBL/GenBank/DDBJ databases">
        <authorList>
            <person name="de Groot N.N."/>
        </authorList>
    </citation>
    <scope>NUCLEOTIDE SEQUENCE [LARGE SCALE GENOMIC DNA]</scope>
    <source>
        <strain evidence="7 8">CGMCC 1.12333</strain>
    </source>
</reference>
<dbReference type="InterPro" id="IPR013249">
    <property type="entry name" value="RNA_pol_sigma70_r4_t2"/>
</dbReference>
<feature type="domain" description="RNA polymerase sigma-70 region 2" evidence="5">
    <location>
        <begin position="14"/>
        <end position="72"/>
    </location>
</feature>
<gene>
    <name evidence="7" type="ORF">SAMN05216480_11834</name>
</gene>
<sequence length="168" mass="19915">MYQTCNEHHFSFIFKTYEKSLRNFLYYKFGDEDQAFDTAQEAFITLWKHCSDVPWEKAKGYLFTVAYKKALKVVAHKKVVLQYAEKVEPNLSTNESPEFLIEEAQFKQKLLNAIDALKPHQKEAFLMHRIDKIKYREIAEALDISVKAVEKRIHQAMLNLKKHIEHLH</sequence>
<protein>
    <submittedName>
        <fullName evidence="7">RNA polymerase sigma-70 factor, ECF subfamily</fullName>
    </submittedName>
</protein>
<dbReference type="InterPro" id="IPR007627">
    <property type="entry name" value="RNA_pol_sigma70_r2"/>
</dbReference>
<dbReference type="InterPro" id="IPR039425">
    <property type="entry name" value="RNA_pol_sigma-70-like"/>
</dbReference>
<dbReference type="SUPFAM" id="SSF88659">
    <property type="entry name" value="Sigma3 and sigma4 domains of RNA polymerase sigma factors"/>
    <property type="match status" value="1"/>
</dbReference>
<organism evidence="7 8">
    <name type="scientific">Pustulibacterium marinum</name>
    <dbReference type="NCBI Taxonomy" id="1224947"/>
    <lineage>
        <taxon>Bacteria</taxon>
        <taxon>Pseudomonadati</taxon>
        <taxon>Bacteroidota</taxon>
        <taxon>Flavobacteriia</taxon>
        <taxon>Flavobacteriales</taxon>
        <taxon>Flavobacteriaceae</taxon>
        <taxon>Pustulibacterium</taxon>
    </lineage>
</organism>
<evidence type="ECO:0000256" key="1">
    <source>
        <dbReference type="ARBA" id="ARBA00010641"/>
    </source>
</evidence>
<keyword evidence="4" id="KW-0804">Transcription</keyword>
<keyword evidence="2" id="KW-0805">Transcription regulation</keyword>
<dbReference type="InterPro" id="IPR013324">
    <property type="entry name" value="RNA_pol_sigma_r3/r4-like"/>
</dbReference>
<evidence type="ECO:0000259" key="5">
    <source>
        <dbReference type="Pfam" id="PF04542"/>
    </source>
</evidence>
<dbReference type="STRING" id="1224947.SAMN05216480_11834"/>
<dbReference type="Pfam" id="PF08281">
    <property type="entry name" value="Sigma70_r4_2"/>
    <property type="match status" value="1"/>
</dbReference>
<evidence type="ECO:0000256" key="4">
    <source>
        <dbReference type="ARBA" id="ARBA00023163"/>
    </source>
</evidence>
<dbReference type="Gene3D" id="1.10.1740.10">
    <property type="match status" value="1"/>
</dbReference>
<proteinExistence type="inferred from homology"/>